<dbReference type="OrthoDB" id="9795340at2"/>
<dbReference type="AlphaFoldDB" id="A0A239FFC8"/>
<gene>
    <name evidence="2" type="ORF">SAMN05421757_102643</name>
</gene>
<dbReference type="Proteomes" id="UP000198426">
    <property type="component" value="Unassembled WGS sequence"/>
</dbReference>
<protein>
    <submittedName>
        <fullName evidence="2">NADH:ubiquinone oxidoreductase subunit</fullName>
    </submittedName>
</protein>
<organism evidence="2 3">
    <name type="scientific">Tropicimonas sediminicola</name>
    <dbReference type="NCBI Taxonomy" id="1031541"/>
    <lineage>
        <taxon>Bacteria</taxon>
        <taxon>Pseudomonadati</taxon>
        <taxon>Pseudomonadota</taxon>
        <taxon>Alphaproteobacteria</taxon>
        <taxon>Rhodobacterales</taxon>
        <taxon>Roseobacteraceae</taxon>
        <taxon>Tropicimonas</taxon>
    </lineage>
</organism>
<dbReference type="PANTHER" id="PTHR12910">
    <property type="entry name" value="NADH-UBIQUINONE OXIDOREDUCTASE SUBUNIT B17.2"/>
    <property type="match status" value="1"/>
</dbReference>
<proteinExistence type="predicted"/>
<feature type="region of interest" description="Disordered" evidence="1">
    <location>
        <begin position="100"/>
        <end position="128"/>
    </location>
</feature>
<keyword evidence="2" id="KW-0830">Ubiquinone</keyword>
<keyword evidence="3" id="KW-1185">Reference proteome</keyword>
<evidence type="ECO:0000313" key="2">
    <source>
        <dbReference type="EMBL" id="SNS55471.1"/>
    </source>
</evidence>
<sequence>MGILNSVLRAIIWWDGQTYGTQLFTSRHGQKVGEDKDGNVYYRNADDSKRWVIYDGEIEASKVPPEWHGWLHRMYDEPPSDRPLPHKPWEKPHVENLTGMPDMAYKPAGSLRRTDPVARSDYEAWTPE</sequence>
<dbReference type="GO" id="GO:0006979">
    <property type="term" value="P:response to oxidative stress"/>
    <property type="evidence" value="ECO:0007669"/>
    <property type="project" value="TreeGrafter"/>
</dbReference>
<reference evidence="2 3" key="1">
    <citation type="submission" date="2017-06" db="EMBL/GenBank/DDBJ databases">
        <authorList>
            <person name="Kim H.J."/>
            <person name="Triplett B.A."/>
        </authorList>
    </citation>
    <scope>NUCLEOTIDE SEQUENCE [LARGE SCALE GENOMIC DNA]</scope>
    <source>
        <strain evidence="2 3">DSM 29339</strain>
    </source>
</reference>
<evidence type="ECO:0000313" key="3">
    <source>
        <dbReference type="Proteomes" id="UP000198426"/>
    </source>
</evidence>
<accession>A0A239FFC8</accession>
<dbReference type="RefSeq" id="WP_089232358.1">
    <property type="nucleotide sequence ID" value="NZ_FZOY01000002.1"/>
</dbReference>
<feature type="compositionally biased region" description="Basic and acidic residues" evidence="1">
    <location>
        <begin position="112"/>
        <end position="122"/>
    </location>
</feature>
<dbReference type="PANTHER" id="PTHR12910:SF2">
    <property type="entry name" value="NADH DEHYDROGENASE [UBIQUINONE] 1 ALPHA SUBCOMPLEX SUBUNIT 12"/>
    <property type="match status" value="1"/>
</dbReference>
<dbReference type="NCBIfam" id="NF006040">
    <property type="entry name" value="PRK08183.1"/>
    <property type="match status" value="1"/>
</dbReference>
<dbReference type="EMBL" id="FZOY01000002">
    <property type="protein sequence ID" value="SNS55471.1"/>
    <property type="molecule type" value="Genomic_DNA"/>
</dbReference>
<dbReference type="InterPro" id="IPR007763">
    <property type="entry name" value="NDUFA12"/>
</dbReference>
<dbReference type="GO" id="GO:0045271">
    <property type="term" value="C:respiratory chain complex I"/>
    <property type="evidence" value="ECO:0007669"/>
    <property type="project" value="InterPro"/>
</dbReference>
<dbReference type="Pfam" id="PF05071">
    <property type="entry name" value="NDUFA12"/>
    <property type="match status" value="1"/>
</dbReference>
<evidence type="ECO:0000256" key="1">
    <source>
        <dbReference type="SAM" id="MobiDB-lite"/>
    </source>
</evidence>
<name>A0A239FFC8_9RHOB</name>